<sequence length="239" mass="26785">MIENPTILVPIDVSDPDEPALDLIGAVHPLRIVLLGYHPVPDQTAPQQIRDAHEQDATDALEACARRFADAGVDLESVLVFTRDRVQTTDRVANEYDCDAVLVPGEAATLSRVLVSLKDEQNMFRVLEVIRLVMEANDLEVTLFHADSVERGSARSELYLRGATDWLVEQGLPRESISWEEPTAETQERDLLDLADSHDFVVMGEHEPGIRERVIGDLPNRVHDTTGRPVLVVRKERNR</sequence>
<dbReference type="InterPro" id="IPR014729">
    <property type="entry name" value="Rossmann-like_a/b/a_fold"/>
</dbReference>
<dbReference type="RefSeq" id="WP_256421290.1">
    <property type="nucleotide sequence ID" value="NZ_JANHDI010000007.1"/>
</dbReference>
<dbReference type="Proteomes" id="UP001597085">
    <property type="component" value="Unassembled WGS sequence"/>
</dbReference>
<evidence type="ECO:0000313" key="1">
    <source>
        <dbReference type="EMBL" id="MFD1597906.1"/>
    </source>
</evidence>
<dbReference type="AlphaFoldDB" id="A0ABD6CJT4"/>
<keyword evidence="2" id="KW-1185">Reference proteome</keyword>
<gene>
    <name evidence="1" type="ORF">ACFSBX_02900</name>
</gene>
<dbReference type="SUPFAM" id="SSF52402">
    <property type="entry name" value="Adenine nucleotide alpha hydrolases-like"/>
    <property type="match status" value="2"/>
</dbReference>
<dbReference type="InterPro" id="IPR006015">
    <property type="entry name" value="Universal_stress_UspA"/>
</dbReference>
<dbReference type="EMBL" id="JBHUDK010000002">
    <property type="protein sequence ID" value="MFD1597906.1"/>
    <property type="molecule type" value="Genomic_DNA"/>
</dbReference>
<dbReference type="PRINTS" id="PR01438">
    <property type="entry name" value="UNVRSLSTRESS"/>
</dbReference>
<evidence type="ECO:0000313" key="2">
    <source>
        <dbReference type="Proteomes" id="UP001597085"/>
    </source>
</evidence>
<organism evidence="1 2">
    <name type="scientific">Halobellus rarus</name>
    <dbReference type="NCBI Taxonomy" id="1126237"/>
    <lineage>
        <taxon>Archaea</taxon>
        <taxon>Methanobacteriati</taxon>
        <taxon>Methanobacteriota</taxon>
        <taxon>Stenosarchaea group</taxon>
        <taxon>Halobacteria</taxon>
        <taxon>Halobacteriales</taxon>
        <taxon>Haloferacaceae</taxon>
        <taxon>Halobellus</taxon>
    </lineage>
</organism>
<protein>
    <submittedName>
        <fullName evidence="1">Universal stress protein UspA</fullName>
    </submittedName>
</protein>
<proteinExistence type="predicted"/>
<accession>A0ABD6CJT4</accession>
<dbReference type="Gene3D" id="3.40.50.620">
    <property type="entry name" value="HUPs"/>
    <property type="match status" value="2"/>
</dbReference>
<reference evidence="1 2" key="1">
    <citation type="journal article" date="2019" name="Int. J. Syst. Evol. Microbiol.">
        <title>The Global Catalogue of Microorganisms (GCM) 10K type strain sequencing project: providing services to taxonomists for standard genome sequencing and annotation.</title>
        <authorList>
            <consortium name="The Broad Institute Genomics Platform"/>
            <consortium name="The Broad Institute Genome Sequencing Center for Infectious Disease"/>
            <person name="Wu L."/>
            <person name="Ma J."/>
        </authorList>
    </citation>
    <scope>NUCLEOTIDE SEQUENCE [LARGE SCALE GENOMIC DNA]</scope>
    <source>
        <strain evidence="1 2">CGMCC 1.12121</strain>
    </source>
</reference>
<comment type="caution">
    <text evidence="1">The sequence shown here is derived from an EMBL/GenBank/DDBJ whole genome shotgun (WGS) entry which is preliminary data.</text>
</comment>
<name>A0ABD6CJT4_9EURY</name>